<feature type="domain" description="RNase H type-1" evidence="1">
    <location>
        <begin position="246"/>
        <end position="361"/>
    </location>
</feature>
<dbReference type="EMBL" id="QKWP01001538">
    <property type="protein sequence ID" value="RIB08210.1"/>
    <property type="molecule type" value="Genomic_DNA"/>
</dbReference>
<sequence>MEYHIQNIVINRSACNKILSHHIGLVNHKAKLSCTIPTSILLHPQLYNIKNIWDIQLQYHISNFIKRLNDNNLLGTTTHIRIQQIQNNLWLSTNIFLHPNPTIDGPNRYTTNFKIIQLFKHLDNFNIPFTIKEGSISLESILSSHSKYPTFKKQIRHHHLLFLDQLTSFDNSCLLDWKHISPRLNKITKGKIPLWFTFLEDQTTTRNPTSIPILPNLLISTVQIPSFFNSSTALDTLQSICNYNSYLTELTFYTDGSVIDLGNSQCSMAELVAVLLAISTASRNCSLQIFTDSQFVISKYNSLIYTMPLSKPFNIPYWPIWNTLLNFIRSYNLNITFYKVIAHQDDEFNNKANQLAHCHQIALHLLSDLQNNYNHNFTLSIDNFSIELPICHCVRTICHAHILAFWFSQNHFQQWLQISQYIYWNATWLYINNNQKISNFSHSFHSSTLKSFRIKILLDDFPAPHILH</sequence>
<dbReference type="GO" id="GO:0003676">
    <property type="term" value="F:nucleic acid binding"/>
    <property type="evidence" value="ECO:0007669"/>
    <property type="project" value="InterPro"/>
</dbReference>
<dbReference type="InterPro" id="IPR002156">
    <property type="entry name" value="RNaseH_domain"/>
</dbReference>
<proteinExistence type="predicted"/>
<comment type="caution">
    <text evidence="2">The sequence shown here is derived from an EMBL/GenBank/DDBJ whole genome shotgun (WGS) entry which is preliminary data.</text>
</comment>
<accession>A0A397UDI5</accession>
<gene>
    <name evidence="2" type="ORF">C2G38_2212231</name>
</gene>
<dbReference type="OrthoDB" id="2435398at2759"/>
<dbReference type="AlphaFoldDB" id="A0A397UDI5"/>
<dbReference type="STRING" id="44941.A0A397UDI5"/>
<dbReference type="Proteomes" id="UP000266673">
    <property type="component" value="Unassembled WGS sequence"/>
</dbReference>
<dbReference type="InterPro" id="IPR036397">
    <property type="entry name" value="RNaseH_sf"/>
</dbReference>
<dbReference type="PROSITE" id="PS50879">
    <property type="entry name" value="RNASE_H_1"/>
    <property type="match status" value="1"/>
</dbReference>
<organism evidence="2 3">
    <name type="scientific">Gigaspora rosea</name>
    <dbReference type="NCBI Taxonomy" id="44941"/>
    <lineage>
        <taxon>Eukaryota</taxon>
        <taxon>Fungi</taxon>
        <taxon>Fungi incertae sedis</taxon>
        <taxon>Mucoromycota</taxon>
        <taxon>Glomeromycotina</taxon>
        <taxon>Glomeromycetes</taxon>
        <taxon>Diversisporales</taxon>
        <taxon>Gigasporaceae</taxon>
        <taxon>Gigaspora</taxon>
    </lineage>
</organism>
<reference evidence="2 3" key="1">
    <citation type="submission" date="2018-06" db="EMBL/GenBank/DDBJ databases">
        <title>Comparative genomics reveals the genomic features of Rhizophagus irregularis, R. cerebriforme, R. diaphanum and Gigaspora rosea, and their symbiotic lifestyle signature.</title>
        <authorList>
            <person name="Morin E."/>
            <person name="San Clemente H."/>
            <person name="Chen E.C.H."/>
            <person name="De La Providencia I."/>
            <person name="Hainaut M."/>
            <person name="Kuo A."/>
            <person name="Kohler A."/>
            <person name="Murat C."/>
            <person name="Tang N."/>
            <person name="Roy S."/>
            <person name="Loubradou J."/>
            <person name="Henrissat B."/>
            <person name="Grigoriev I.V."/>
            <person name="Corradi N."/>
            <person name="Roux C."/>
            <person name="Martin F.M."/>
        </authorList>
    </citation>
    <scope>NUCLEOTIDE SEQUENCE [LARGE SCALE GENOMIC DNA]</scope>
    <source>
        <strain evidence="2 3">DAOM 194757</strain>
    </source>
</reference>
<dbReference type="Gene3D" id="3.30.420.10">
    <property type="entry name" value="Ribonuclease H-like superfamily/Ribonuclease H"/>
    <property type="match status" value="1"/>
</dbReference>
<evidence type="ECO:0000313" key="2">
    <source>
        <dbReference type="EMBL" id="RIB08210.1"/>
    </source>
</evidence>
<evidence type="ECO:0000313" key="3">
    <source>
        <dbReference type="Proteomes" id="UP000266673"/>
    </source>
</evidence>
<dbReference type="InterPro" id="IPR012337">
    <property type="entry name" value="RNaseH-like_sf"/>
</dbReference>
<protein>
    <recommendedName>
        <fullName evidence="1">RNase H type-1 domain-containing protein</fullName>
    </recommendedName>
</protein>
<dbReference type="GO" id="GO:0004523">
    <property type="term" value="F:RNA-DNA hybrid ribonuclease activity"/>
    <property type="evidence" value="ECO:0007669"/>
    <property type="project" value="InterPro"/>
</dbReference>
<dbReference type="SUPFAM" id="SSF53098">
    <property type="entry name" value="Ribonuclease H-like"/>
    <property type="match status" value="1"/>
</dbReference>
<dbReference type="Pfam" id="PF00075">
    <property type="entry name" value="RNase_H"/>
    <property type="match status" value="1"/>
</dbReference>
<name>A0A397UDI5_9GLOM</name>
<keyword evidence="3" id="KW-1185">Reference proteome</keyword>
<evidence type="ECO:0000259" key="1">
    <source>
        <dbReference type="PROSITE" id="PS50879"/>
    </source>
</evidence>